<reference evidence="1 2" key="1">
    <citation type="submission" date="2014-12" db="EMBL/GenBank/DDBJ databases">
        <title>Draft Genome Sequences of Five Spore-Forming Food Isolates of Bacillus pumilus.</title>
        <authorList>
            <person name="de Jong A."/>
            <person name="van Heel A.J."/>
            <person name="Montalban-Lopez M."/>
            <person name="Krawczyk A.O."/>
            <person name="Berendsen E.M."/>
            <person name="Wells-Bennik M."/>
            <person name="Kuipers O.P."/>
        </authorList>
    </citation>
    <scope>NUCLEOTIDE SEQUENCE [LARGE SCALE GENOMIC DNA]</scope>
    <source>
        <strain evidence="1 2">B4127</strain>
    </source>
</reference>
<dbReference type="EMBL" id="JXCL01000020">
    <property type="protein sequence ID" value="KIL19268.1"/>
    <property type="molecule type" value="Genomic_DNA"/>
</dbReference>
<protein>
    <submittedName>
        <fullName evidence="1">Uncharacterized protein</fullName>
    </submittedName>
</protein>
<evidence type="ECO:0000313" key="1">
    <source>
        <dbReference type="EMBL" id="KIL19268.1"/>
    </source>
</evidence>
<sequence length="38" mass="4400">MIFLACRQSLASRAQIRWKEMKAIVPVKTIAYESIISF</sequence>
<organism evidence="1 2">
    <name type="scientific">Bacillus pumilus</name>
    <name type="common">Bacillus mesentericus</name>
    <dbReference type="NCBI Taxonomy" id="1408"/>
    <lineage>
        <taxon>Bacteria</taxon>
        <taxon>Bacillati</taxon>
        <taxon>Bacillota</taxon>
        <taxon>Bacilli</taxon>
        <taxon>Bacillales</taxon>
        <taxon>Bacillaceae</taxon>
        <taxon>Bacillus</taxon>
    </lineage>
</organism>
<dbReference type="Proteomes" id="UP000031978">
    <property type="component" value="Unassembled WGS sequence"/>
</dbReference>
<comment type="caution">
    <text evidence="1">The sequence shown here is derived from an EMBL/GenBank/DDBJ whole genome shotgun (WGS) entry which is preliminary data.</text>
</comment>
<accession>A0AB34QYB6</accession>
<evidence type="ECO:0000313" key="2">
    <source>
        <dbReference type="Proteomes" id="UP000031978"/>
    </source>
</evidence>
<dbReference type="AlphaFoldDB" id="A0AB34QYB6"/>
<proteinExistence type="predicted"/>
<name>A0AB34QYB6_BACPU</name>
<gene>
    <name evidence="1" type="ORF">B4127_0375</name>
</gene>